<evidence type="ECO:0000313" key="2">
    <source>
        <dbReference type="Proteomes" id="UP001222958"/>
    </source>
</evidence>
<comment type="caution">
    <text evidence="1">The sequence shown here is derived from an EMBL/GenBank/DDBJ whole genome shotgun (WGS) entry which is preliminary data.</text>
</comment>
<sequence>MSNFIMNGMISNNGGNFSKAKIKDLKYFIRDYQLDETIFKELPLELLGKIDSYLPINGSKELIDLFEKIDAKKMDIIEVIDNINFEGVTDDNQVILNFVNDDLVASGVYNFTYNFFEDLFEMGKYEKFCFENNLQDIINENIVKLFEKFKGIKKQYRLIEKDENWYLRGITSIKYNNYDNNIAIYITILLLSKLSIDKKIGISIKSAYISDSDIKVFFEQDNYEKVEGVGNIYFGVLLTNGEIRNRKFSLEVYYRIEDENLSFTAIPELKDSIFNINHTLGIESIVTKVKKIDELINIEKSMLTYIKAIKDIKVVSENVLYNLMLKITKSRMLVSETKENFKNIYDKNLINNSMTLLQVFDKVDKITIDIDEKIYLQRIYNEIIEDLTNR</sequence>
<reference evidence="1" key="1">
    <citation type="submission" date="2023-04" db="EMBL/GenBank/DDBJ databases">
        <title>Epidemiological investigation of Clostridium perfringens isolated from cattle.</title>
        <authorList>
            <person name="Tian R."/>
        </authorList>
    </citation>
    <scope>NUCLEOTIDE SEQUENCE</scope>
    <source>
        <strain evidence="1">ZWCP172</strain>
    </source>
</reference>
<name>A0AAP4A495_CLOPF</name>
<dbReference type="Proteomes" id="UP001222958">
    <property type="component" value="Unassembled WGS sequence"/>
</dbReference>
<accession>A0AAP4A495</accession>
<dbReference type="EMBL" id="JARVUX010000001">
    <property type="protein sequence ID" value="MDH2334659.1"/>
    <property type="molecule type" value="Genomic_DNA"/>
</dbReference>
<evidence type="ECO:0000313" key="1">
    <source>
        <dbReference type="EMBL" id="MDH2334659.1"/>
    </source>
</evidence>
<protein>
    <submittedName>
        <fullName evidence="1">Uncharacterized protein</fullName>
    </submittedName>
</protein>
<organism evidence="1 2">
    <name type="scientific">Clostridium perfringens</name>
    <dbReference type="NCBI Taxonomy" id="1502"/>
    <lineage>
        <taxon>Bacteria</taxon>
        <taxon>Bacillati</taxon>
        <taxon>Bacillota</taxon>
        <taxon>Clostridia</taxon>
        <taxon>Eubacteriales</taxon>
        <taxon>Clostridiaceae</taxon>
        <taxon>Clostridium</taxon>
    </lineage>
</organism>
<dbReference type="AlphaFoldDB" id="A0AAP4A495"/>
<proteinExistence type="predicted"/>
<dbReference type="RefSeq" id="WP_279856584.1">
    <property type="nucleotide sequence ID" value="NZ_JARVUX010000001.1"/>
</dbReference>
<gene>
    <name evidence="1" type="ORF">QDQ28_00495</name>
</gene>